<dbReference type="EMBL" id="KJ489398">
    <property type="protein sequence ID" value="AHZ10002.1"/>
    <property type="molecule type" value="Genomic_DNA"/>
</dbReference>
<sequence length="121" mass="14251">MKTFKTIGGLKRSVTAALKRAGVNISHETDWRIYAGIHVSTNSWDEIKVRRVVNQHEAQKYEDNTKFIKGFRHVDYFHEGEEVELLEILKDYKAVSKDRLSFTRKEREIIITWDRQTGEVI</sequence>
<reference evidence="2" key="1">
    <citation type="submission" date="2014-09" db="EMBL/GenBank/DDBJ databases">
        <authorList>
            <person name="Sauder A.B."/>
            <person name="McKenzie Q.R."/>
            <person name="Temple L.M."/>
            <person name="Alexis B.K."/>
            <person name="Al-Atrache Z."/>
            <person name="Lewis L.O."/>
            <person name="Loesser-Casey K.E."/>
            <person name="Mitchell K.J."/>
        </authorList>
    </citation>
    <scope>NUCLEOTIDE SEQUENCE [LARGE SCALE GENOMIC DNA]</scope>
</reference>
<dbReference type="Proteomes" id="UP000026901">
    <property type="component" value="Segment"/>
</dbReference>
<dbReference type="GeneID" id="19525619"/>
<keyword evidence="2" id="KW-1185">Reference proteome</keyword>
<accession>A0A024B0S7</accession>
<organism evidence="1 2">
    <name type="scientific">Bacillus phage Evoli</name>
    <dbReference type="NCBI Taxonomy" id="1486658"/>
    <lineage>
        <taxon>Viruses</taxon>
        <taxon>Duplodnaviria</taxon>
        <taxon>Heunggongvirae</taxon>
        <taxon>Uroviricota</taxon>
        <taxon>Caudoviricetes</taxon>
        <taxon>Herelleviridae</taxon>
        <taxon>Bastillevirinae</taxon>
        <taxon>Bastillevirus</taxon>
        <taxon>Bastillevirus evoli</taxon>
    </lineage>
</organism>
<dbReference type="KEGG" id="vg:19525619"/>
<proteinExistence type="predicted"/>
<evidence type="ECO:0000313" key="2">
    <source>
        <dbReference type="Proteomes" id="UP000026901"/>
    </source>
</evidence>
<protein>
    <submittedName>
        <fullName evidence="1">Uncharacterized protein</fullName>
    </submittedName>
</protein>
<dbReference type="RefSeq" id="YP_009035799.1">
    <property type="nucleotide sequence ID" value="NC_024207.1"/>
</dbReference>
<evidence type="ECO:0000313" key="1">
    <source>
        <dbReference type="EMBL" id="AHZ10002.1"/>
    </source>
</evidence>
<name>A0A024B0S7_9CAUD</name>